<protein>
    <submittedName>
        <fullName evidence="3 4">5'(3')-deoxyribonucleotidase, mitochondrial-like</fullName>
    </submittedName>
</protein>
<dbReference type="GO" id="GO:0008253">
    <property type="term" value="F:5'-nucleotidase activity"/>
    <property type="evidence" value="ECO:0007669"/>
    <property type="project" value="InterPro"/>
</dbReference>
<dbReference type="GeneID" id="106169596"/>
<dbReference type="RefSeq" id="XP_013404549.1">
    <property type="nucleotide sequence ID" value="XM_013549095.1"/>
</dbReference>
<feature type="active site" description="Nucleophile" evidence="1">
    <location>
        <position position="22"/>
    </location>
</feature>
<dbReference type="STRING" id="7574.A0A1S3J3V8"/>
<keyword evidence="2" id="KW-1185">Reference proteome</keyword>
<proteinExistence type="predicted"/>
<dbReference type="Gene3D" id="3.40.50.1000">
    <property type="entry name" value="HAD superfamily/HAD-like"/>
    <property type="match status" value="1"/>
</dbReference>
<sequence length="215" mass="25201">MSRSNKKTKRLWETRNLRVLVDMDCVLADFEGSLLKKWKERYPNEPHIALEERRGFYVTKQYGDIREDLKSKIIEVLSSEGFFRELPPIEGAIDAIKEISSMEGVEVFICTAPLKEYQHCAVEKYEWIEKYFGRDWLARVILTRDKTVISADLLIDDRTDITGAEKNPSWRQVVFTACHNKHTPSNLLPKHSVRLESWLDSDTWKQIIEDAKKKL</sequence>
<feature type="active site" description="Proton donor" evidence="1">
    <location>
        <position position="24"/>
    </location>
</feature>
<dbReference type="AlphaFoldDB" id="A0A1S3J3V8"/>
<reference evidence="3 4" key="1">
    <citation type="submission" date="2025-04" db="UniProtKB">
        <authorList>
            <consortium name="RefSeq"/>
        </authorList>
    </citation>
    <scope>IDENTIFICATION</scope>
    <source>
        <tissue evidence="3 4">Gonads</tissue>
    </source>
</reference>
<name>A0A1S3J3V8_LINAN</name>
<dbReference type="PANTHER" id="PTHR16504:SF4">
    <property type="entry name" value="5'(3')-DEOXYRIBONUCLEOTIDASE"/>
    <property type="match status" value="1"/>
</dbReference>
<dbReference type="CDD" id="cd02587">
    <property type="entry name" value="HAD_5-3dNT"/>
    <property type="match status" value="1"/>
</dbReference>
<dbReference type="SFLD" id="SFLDG01126">
    <property type="entry name" value="C1.2:_Nucleotidase_Like"/>
    <property type="match status" value="1"/>
</dbReference>
<gene>
    <name evidence="3 4" type="primary">LOC106169596</name>
</gene>
<dbReference type="GO" id="GO:0009223">
    <property type="term" value="P:pyrimidine deoxyribonucleotide catabolic process"/>
    <property type="evidence" value="ECO:0007669"/>
    <property type="project" value="TreeGrafter"/>
</dbReference>
<dbReference type="RefSeq" id="XP_023931527.1">
    <property type="nucleotide sequence ID" value="XM_024075759.1"/>
</dbReference>
<dbReference type="PANTHER" id="PTHR16504">
    <property type="entry name" value="5'(3')-DEOXYRIBONUCLEOTIDASE"/>
    <property type="match status" value="1"/>
</dbReference>
<organism evidence="2 3">
    <name type="scientific">Lingula anatina</name>
    <name type="common">Brachiopod</name>
    <name type="synonym">Lingula unguis</name>
    <dbReference type="NCBI Taxonomy" id="7574"/>
    <lineage>
        <taxon>Eukaryota</taxon>
        <taxon>Metazoa</taxon>
        <taxon>Spiralia</taxon>
        <taxon>Lophotrochozoa</taxon>
        <taxon>Brachiopoda</taxon>
        <taxon>Linguliformea</taxon>
        <taxon>Lingulata</taxon>
        <taxon>Lingulida</taxon>
        <taxon>Linguloidea</taxon>
        <taxon>Lingulidae</taxon>
        <taxon>Lingula</taxon>
    </lineage>
</organism>
<evidence type="ECO:0000313" key="3">
    <source>
        <dbReference type="RefSeq" id="XP_013404549.1"/>
    </source>
</evidence>
<dbReference type="Gene3D" id="1.10.40.40">
    <property type="entry name" value="Deoxyribonucleotidase, domain 2"/>
    <property type="match status" value="1"/>
</dbReference>
<dbReference type="OrthoDB" id="10248475at2759"/>
<dbReference type="Proteomes" id="UP000085678">
    <property type="component" value="Unplaced"/>
</dbReference>
<dbReference type="SUPFAM" id="SSF56784">
    <property type="entry name" value="HAD-like"/>
    <property type="match status" value="1"/>
</dbReference>
<dbReference type="Pfam" id="PF06941">
    <property type="entry name" value="NT5C"/>
    <property type="match status" value="1"/>
</dbReference>
<dbReference type="GO" id="GO:0005739">
    <property type="term" value="C:mitochondrion"/>
    <property type="evidence" value="ECO:0007669"/>
    <property type="project" value="TreeGrafter"/>
</dbReference>
<evidence type="ECO:0000256" key="1">
    <source>
        <dbReference type="PIRSR" id="PIRSR610708-1"/>
    </source>
</evidence>
<evidence type="ECO:0000313" key="2">
    <source>
        <dbReference type="Proteomes" id="UP000085678"/>
    </source>
</evidence>
<dbReference type="InterPro" id="IPR010708">
    <property type="entry name" value="5'(3')-deoxyribonucleotidase"/>
</dbReference>
<accession>A0A1S3J3V8</accession>
<dbReference type="InterPro" id="IPR023214">
    <property type="entry name" value="HAD_sf"/>
</dbReference>
<dbReference type="SFLD" id="SFLDS00003">
    <property type="entry name" value="Haloacid_Dehalogenase"/>
    <property type="match status" value="1"/>
</dbReference>
<dbReference type="SFLD" id="SFLDG01145">
    <property type="entry name" value="C1.2.1"/>
    <property type="match status" value="1"/>
</dbReference>
<evidence type="ECO:0000313" key="4">
    <source>
        <dbReference type="RefSeq" id="XP_023931527.1"/>
    </source>
</evidence>
<dbReference type="InterPro" id="IPR036412">
    <property type="entry name" value="HAD-like_sf"/>
</dbReference>
<dbReference type="KEGG" id="lak:106169596"/>